<evidence type="ECO:0000256" key="14">
    <source>
        <dbReference type="ARBA" id="ARBA00048954"/>
    </source>
</evidence>
<feature type="region of interest" description="Disordered" evidence="16">
    <location>
        <begin position="196"/>
        <end position="339"/>
    </location>
</feature>
<dbReference type="GO" id="GO:0005524">
    <property type="term" value="F:ATP binding"/>
    <property type="evidence" value="ECO:0007669"/>
    <property type="project" value="UniProtKB-UniRule"/>
</dbReference>
<evidence type="ECO:0000259" key="17">
    <source>
        <dbReference type="SMART" id="SM00382"/>
    </source>
</evidence>
<comment type="function">
    <text evidence="15">DNA-dependent ATPase and 5'-3' DNA helicase required for the maintenance of both mitochondrial and nuclear genome stability.</text>
</comment>
<dbReference type="PANTHER" id="PTHR47642">
    <property type="entry name" value="ATP-DEPENDENT DNA HELICASE"/>
    <property type="match status" value="1"/>
</dbReference>
<dbReference type="InterPro" id="IPR048293">
    <property type="entry name" value="PIF1_RRM3_pfh1"/>
</dbReference>
<evidence type="ECO:0000256" key="1">
    <source>
        <dbReference type="ARBA" id="ARBA00001946"/>
    </source>
</evidence>
<proteinExistence type="inferred from homology"/>
<evidence type="ECO:0000256" key="15">
    <source>
        <dbReference type="HAMAP-Rule" id="MF_03176"/>
    </source>
</evidence>
<dbReference type="AlphaFoldDB" id="A0A151GWK7"/>
<evidence type="ECO:0000313" key="18">
    <source>
        <dbReference type="EMBL" id="KYK61412.1"/>
    </source>
</evidence>
<evidence type="ECO:0000256" key="5">
    <source>
        <dbReference type="ARBA" id="ARBA00022801"/>
    </source>
</evidence>
<keyword evidence="7 15" id="KW-0067">ATP-binding</keyword>
<evidence type="ECO:0000256" key="10">
    <source>
        <dbReference type="ARBA" id="ARBA00023172"/>
    </source>
</evidence>
<dbReference type="SMART" id="SM00382">
    <property type="entry name" value="AAA"/>
    <property type="match status" value="1"/>
</dbReference>
<dbReference type="Proteomes" id="UP000076580">
    <property type="component" value="Chromosome 01"/>
</dbReference>
<keyword evidence="6 15" id="KW-0347">Helicase</keyword>
<feature type="region of interest" description="Disordered" evidence="16">
    <location>
        <begin position="15"/>
        <end position="118"/>
    </location>
</feature>
<dbReference type="GO" id="GO:0006281">
    <property type="term" value="P:DNA repair"/>
    <property type="evidence" value="ECO:0007669"/>
    <property type="project" value="UniProtKB-UniRule"/>
</dbReference>
<dbReference type="STRING" id="98403.A0A151GWK7"/>
<feature type="DNA-binding region" evidence="15">
    <location>
        <begin position="772"/>
        <end position="791"/>
    </location>
</feature>
<dbReference type="Pfam" id="PF05970">
    <property type="entry name" value="PIF1"/>
    <property type="match status" value="1"/>
</dbReference>
<dbReference type="CDD" id="cd18809">
    <property type="entry name" value="SF1_C_RecD"/>
    <property type="match status" value="1"/>
</dbReference>
<dbReference type="InterPro" id="IPR051055">
    <property type="entry name" value="PIF1_helicase"/>
</dbReference>
<evidence type="ECO:0000256" key="12">
    <source>
        <dbReference type="ARBA" id="ARBA00023235"/>
    </source>
</evidence>
<comment type="cofactor">
    <cofactor evidence="1 15">
        <name>Mg(2+)</name>
        <dbReference type="ChEBI" id="CHEBI:18420"/>
    </cofactor>
</comment>
<evidence type="ECO:0000256" key="6">
    <source>
        <dbReference type="ARBA" id="ARBA00022806"/>
    </source>
</evidence>
<dbReference type="GO" id="GO:0005730">
    <property type="term" value="C:nucleolus"/>
    <property type="evidence" value="ECO:0007669"/>
    <property type="project" value="UniProtKB-SubCell"/>
</dbReference>
<dbReference type="InterPro" id="IPR027417">
    <property type="entry name" value="P-loop_NTPase"/>
</dbReference>
<evidence type="ECO:0000256" key="8">
    <source>
        <dbReference type="ARBA" id="ARBA00023125"/>
    </source>
</evidence>
<dbReference type="GO" id="GO:0043139">
    <property type="term" value="F:5'-3' DNA helicase activity"/>
    <property type="evidence" value="ECO:0007669"/>
    <property type="project" value="UniProtKB-UniRule"/>
</dbReference>
<evidence type="ECO:0000256" key="13">
    <source>
        <dbReference type="ARBA" id="ARBA00023242"/>
    </source>
</evidence>
<dbReference type="InterPro" id="IPR003593">
    <property type="entry name" value="AAA+_ATPase"/>
</dbReference>
<comment type="subunit">
    <text evidence="15">Monomer.</text>
</comment>
<dbReference type="GO" id="GO:0000723">
    <property type="term" value="P:telomere maintenance"/>
    <property type="evidence" value="ECO:0007669"/>
    <property type="project" value="InterPro"/>
</dbReference>
<gene>
    <name evidence="15" type="primary">PIF1</name>
    <name evidence="18" type="ORF">DCS_02554</name>
</gene>
<organism evidence="18 19">
    <name type="scientific">Drechmeria coniospora</name>
    <name type="common">Nematophagous fungus</name>
    <name type="synonym">Meria coniospora</name>
    <dbReference type="NCBI Taxonomy" id="98403"/>
    <lineage>
        <taxon>Eukaryota</taxon>
        <taxon>Fungi</taxon>
        <taxon>Dikarya</taxon>
        <taxon>Ascomycota</taxon>
        <taxon>Pezizomycotina</taxon>
        <taxon>Sordariomycetes</taxon>
        <taxon>Hypocreomycetidae</taxon>
        <taxon>Hypocreales</taxon>
        <taxon>Ophiocordycipitaceae</taxon>
        <taxon>Drechmeria</taxon>
    </lineage>
</organism>
<feature type="compositionally biased region" description="Polar residues" evidence="16">
    <location>
        <begin position="107"/>
        <end position="118"/>
    </location>
</feature>
<keyword evidence="5 15" id="KW-0378">Hydrolase</keyword>
<dbReference type="InterPro" id="IPR049163">
    <property type="entry name" value="Pif1-like_2B_dom"/>
</dbReference>
<dbReference type="GO" id="GO:0016887">
    <property type="term" value="F:ATP hydrolysis activity"/>
    <property type="evidence" value="ECO:0007669"/>
    <property type="project" value="RHEA"/>
</dbReference>
<dbReference type="FunCoup" id="A0A151GWK7">
    <property type="interactions" value="734"/>
</dbReference>
<keyword evidence="19" id="KW-1185">Reference proteome</keyword>
<keyword evidence="3 15" id="KW-0547">Nucleotide-binding</keyword>
<sequence length="878" mass="95872">MTTGIVTLPIRSSPTLRSIHRGGSGHPIHAAVRHRSTSSAASIMFRRAAERPPPPPPPRSTLEKTLFPSSSPSPSTHGDIRDQLRTPGRPVAASVSVSTSARMAPSRPTTLTSWSANSTLPPNRASLHSLYTNSDSFKQEIDCVDLAAPAPLAQKKAEEVVYFAEDDFSDDDNLDLDYEAPKALPTPRVLVQEAPVKQQMPPPPTPSQADSAIPWSSSPASHFVAPTLPNPPPSRPDPSASTRSSVKRESSGETDVCEAPVPKKPKKRVLPAGFRSQDAPEPDEGYCVSTATPDTKSHYWDPTGSIVQEQKRQLKNQRNSRQPEHDAPPDDASNAGPALVPKAVPLSLSAEQNQVLDLVVHKNASVFFTGPAGTGKSVLMRAIISELKKKFAREPDRVAVTASTGLAACNIGGITLHSFSGIGLGKEDAPALIKKVRRNPKAKARWLKVKCLIIDEVSMVDGELFDKLSQIGRVIRNNGRPWGGIQLIITGDFFQLPPVPDFDKKREGIKFAFDAATWGTSIDHTIGLTQVFRQRDPEFARMLNEMRLGKISQGTVEAFKALSRPLSFDDGVDSAELYPTRAQVDSSNEKRLRELPGRSYRYDALDSGEPAIRDKLLTNMMAPRSLELKLNAQVMLIKNLDETLVNGTLGKVIAFSDEKTFDMTSVSAYDTDMDDPMSMARRKLKGFSRDANISDSNKKKYPVVQFVSSGGSPRVILCQPEEWKVELPNGDIQAKRNQLPLILAWALSIHKAQGQTLERVTVNLGRVFEKGQAYVALSRATTQQGLRVLGFDQSKVMAHHRVVDFYSKLYSADQAQGQPTPTGIMDFVANRRGVREPKAAAPVVAVAAPSKPTQTTPSMRVEVIDLDEDEEAMASYGY</sequence>
<dbReference type="InterPro" id="IPR010285">
    <property type="entry name" value="DNA_helicase_pif1-like_DEAD"/>
</dbReference>
<feature type="binding site" evidence="15">
    <location>
        <begin position="370"/>
        <end position="377"/>
    </location>
    <ligand>
        <name>ATP</name>
        <dbReference type="ChEBI" id="CHEBI:30616"/>
    </ligand>
</feature>
<evidence type="ECO:0000256" key="11">
    <source>
        <dbReference type="ARBA" id="ARBA00023204"/>
    </source>
</evidence>
<evidence type="ECO:0000313" key="19">
    <source>
        <dbReference type="Proteomes" id="UP000076580"/>
    </source>
</evidence>
<dbReference type="GO" id="GO:0006310">
    <property type="term" value="P:DNA recombination"/>
    <property type="evidence" value="ECO:0007669"/>
    <property type="project" value="UniProtKB-UniRule"/>
</dbReference>
<dbReference type="InParanoid" id="A0A151GWK7"/>
<name>A0A151GWK7_DRECN</name>
<keyword evidence="9 15" id="KW-0496">Mitochondrion</keyword>
<dbReference type="HAMAP" id="MF_03176">
    <property type="entry name" value="PIF1"/>
    <property type="match status" value="1"/>
</dbReference>
<dbReference type="Gene3D" id="3.40.50.300">
    <property type="entry name" value="P-loop containing nucleotide triphosphate hydrolases"/>
    <property type="match status" value="1"/>
</dbReference>
<evidence type="ECO:0000256" key="9">
    <source>
        <dbReference type="ARBA" id="ARBA00023128"/>
    </source>
</evidence>
<keyword evidence="10 15" id="KW-0233">DNA recombination</keyword>
<evidence type="ECO:0000256" key="2">
    <source>
        <dbReference type="ARBA" id="ARBA00004604"/>
    </source>
</evidence>
<protein>
    <recommendedName>
        <fullName evidence="15">ATP-dependent DNA helicase PIF1</fullName>
        <ecNumber evidence="15">5.6.2.3</ecNumber>
    </recommendedName>
    <alternativeName>
        <fullName evidence="15">DNA 5'-3' helicase PIF1</fullName>
    </alternativeName>
    <alternativeName>
        <fullName evidence="15">DNA repair and recombination helicase PIF1</fullName>
    </alternativeName>
</protein>
<dbReference type="Pfam" id="PF21530">
    <property type="entry name" value="Pif1_2B_dom"/>
    <property type="match status" value="1"/>
</dbReference>
<keyword evidence="8 15" id="KW-0238">DNA-binding</keyword>
<feature type="domain" description="AAA+ ATPase" evidence="17">
    <location>
        <begin position="362"/>
        <end position="523"/>
    </location>
</feature>
<keyword evidence="13 15" id="KW-0539">Nucleus</keyword>
<dbReference type="PANTHER" id="PTHR47642:SF5">
    <property type="entry name" value="ATP-DEPENDENT DNA HELICASE"/>
    <property type="match status" value="1"/>
</dbReference>
<feature type="compositionally biased region" description="Polar residues" evidence="16">
    <location>
        <begin position="207"/>
        <end position="220"/>
    </location>
</feature>
<dbReference type="GO" id="GO:0003697">
    <property type="term" value="F:single-stranded DNA binding"/>
    <property type="evidence" value="ECO:0007669"/>
    <property type="project" value="UniProtKB-ARBA"/>
</dbReference>
<comment type="catalytic activity">
    <reaction evidence="14 15">
        <text>ATP + H2O = ADP + phosphate + H(+)</text>
        <dbReference type="Rhea" id="RHEA:13065"/>
        <dbReference type="ChEBI" id="CHEBI:15377"/>
        <dbReference type="ChEBI" id="CHEBI:15378"/>
        <dbReference type="ChEBI" id="CHEBI:30616"/>
        <dbReference type="ChEBI" id="CHEBI:43474"/>
        <dbReference type="ChEBI" id="CHEBI:456216"/>
        <dbReference type="EC" id="5.6.2.3"/>
    </reaction>
</comment>
<keyword evidence="12 15" id="KW-0413">Isomerase</keyword>
<keyword evidence="11 15" id="KW-0234">DNA repair</keyword>
<dbReference type="FunFam" id="3.40.50.300:FF:001226">
    <property type="entry name" value="ATP-dependent DNA helicase PIF1"/>
    <property type="match status" value="1"/>
</dbReference>
<keyword evidence="4 15" id="KW-0227">DNA damage</keyword>
<evidence type="ECO:0000256" key="3">
    <source>
        <dbReference type="ARBA" id="ARBA00022741"/>
    </source>
</evidence>
<comment type="subcellular location">
    <subcellularLocation>
        <location evidence="2">Nucleus</location>
        <location evidence="2">Nucleolus</location>
    </subcellularLocation>
    <subcellularLocation>
        <location evidence="15">Nucleus</location>
    </subcellularLocation>
    <subcellularLocation>
        <location evidence="15">Mitochondrion</location>
    </subcellularLocation>
</comment>
<evidence type="ECO:0000256" key="7">
    <source>
        <dbReference type="ARBA" id="ARBA00022840"/>
    </source>
</evidence>
<dbReference type="EMBL" id="LAYC01000001">
    <property type="protein sequence ID" value="KYK61412.1"/>
    <property type="molecule type" value="Genomic_DNA"/>
</dbReference>
<comment type="caution">
    <text evidence="18">The sequence shown here is derived from an EMBL/GenBank/DDBJ whole genome shotgun (WGS) entry which is preliminary data.</text>
</comment>
<feature type="compositionally biased region" description="Low complexity" evidence="16">
    <location>
        <begin position="91"/>
        <end position="101"/>
    </location>
</feature>
<dbReference type="GO" id="GO:0005739">
    <property type="term" value="C:mitochondrion"/>
    <property type="evidence" value="ECO:0007669"/>
    <property type="project" value="UniProtKB-SubCell"/>
</dbReference>
<reference evidence="18 19" key="1">
    <citation type="journal article" date="2016" name="Sci. Rep.">
        <title>Insights into Adaptations to a Near-Obligate Nematode Endoparasitic Lifestyle from the Finished Genome of Drechmeria coniospora.</title>
        <authorList>
            <person name="Zhang L."/>
            <person name="Zhou Z."/>
            <person name="Guo Q."/>
            <person name="Fokkens L."/>
            <person name="Miskei M."/>
            <person name="Pocsi I."/>
            <person name="Zhang W."/>
            <person name="Chen M."/>
            <person name="Wang L."/>
            <person name="Sun Y."/>
            <person name="Donzelli B.G."/>
            <person name="Gibson D.M."/>
            <person name="Nelson D.R."/>
            <person name="Luo J.G."/>
            <person name="Rep M."/>
            <person name="Liu H."/>
            <person name="Yang S."/>
            <person name="Wang J."/>
            <person name="Krasnoff S.B."/>
            <person name="Xu Y."/>
            <person name="Molnar I."/>
            <person name="Lin M."/>
        </authorList>
    </citation>
    <scope>NUCLEOTIDE SEQUENCE [LARGE SCALE GENOMIC DNA]</scope>
    <source>
        <strain evidence="18 19">ARSEF 6962</strain>
    </source>
</reference>
<dbReference type="SUPFAM" id="SSF52540">
    <property type="entry name" value="P-loop containing nucleoside triphosphate hydrolases"/>
    <property type="match status" value="2"/>
</dbReference>
<evidence type="ECO:0000256" key="16">
    <source>
        <dbReference type="SAM" id="MobiDB-lite"/>
    </source>
</evidence>
<comment type="similarity">
    <text evidence="15">Belongs to the helicase family. PIF1 subfamily.</text>
</comment>
<accession>A0A151GWK7</accession>
<dbReference type="CDD" id="cd18037">
    <property type="entry name" value="DEXSc_Pif1_like"/>
    <property type="match status" value="1"/>
</dbReference>
<evidence type="ECO:0000256" key="4">
    <source>
        <dbReference type="ARBA" id="ARBA00022763"/>
    </source>
</evidence>
<dbReference type="EC" id="5.6.2.3" evidence="15"/>
<dbReference type="OrthoDB" id="432234at2759"/>